<dbReference type="GO" id="GO:0043856">
    <property type="term" value="F:anti-sigma factor antagonist activity"/>
    <property type="evidence" value="ECO:0007669"/>
    <property type="project" value="InterPro"/>
</dbReference>
<comment type="caution">
    <text evidence="4">The sequence shown here is derived from an EMBL/GenBank/DDBJ whole genome shotgun (WGS) entry which is preliminary data.</text>
</comment>
<dbReference type="InterPro" id="IPR036513">
    <property type="entry name" value="STAS_dom_sf"/>
</dbReference>
<evidence type="ECO:0000256" key="2">
    <source>
        <dbReference type="RuleBase" id="RU003749"/>
    </source>
</evidence>
<dbReference type="Gene3D" id="3.30.750.24">
    <property type="entry name" value="STAS domain"/>
    <property type="match status" value="1"/>
</dbReference>
<gene>
    <name evidence="4" type="ORF">B4119_0388</name>
</gene>
<name>A0A150KTT0_9BACL</name>
<comment type="similarity">
    <text evidence="1 2">Belongs to the anti-sigma-factor antagonist family.</text>
</comment>
<dbReference type="PROSITE" id="PS50801">
    <property type="entry name" value="STAS"/>
    <property type="match status" value="1"/>
</dbReference>
<dbReference type="Proteomes" id="UP000075455">
    <property type="component" value="Unassembled WGS sequence"/>
</dbReference>
<dbReference type="InterPro" id="IPR002645">
    <property type="entry name" value="STAS_dom"/>
</dbReference>
<dbReference type="SUPFAM" id="SSF52091">
    <property type="entry name" value="SpoIIaa-like"/>
    <property type="match status" value="1"/>
</dbReference>
<dbReference type="AlphaFoldDB" id="A0A150KTT0"/>
<dbReference type="PANTHER" id="PTHR33495:SF2">
    <property type="entry name" value="ANTI-SIGMA FACTOR ANTAGONIST TM_1081-RELATED"/>
    <property type="match status" value="1"/>
</dbReference>
<evidence type="ECO:0000256" key="1">
    <source>
        <dbReference type="ARBA" id="ARBA00009013"/>
    </source>
</evidence>
<evidence type="ECO:0000313" key="4">
    <source>
        <dbReference type="EMBL" id="KYD03537.1"/>
    </source>
</evidence>
<dbReference type="STRING" id="81408.B4119_0388"/>
<dbReference type="NCBIfam" id="TIGR00377">
    <property type="entry name" value="ant_ant_sig"/>
    <property type="match status" value="1"/>
</dbReference>
<dbReference type="PATRIC" id="fig|81408.3.peg.2488"/>
<feature type="domain" description="STAS" evidence="3">
    <location>
        <begin position="1"/>
        <end position="108"/>
    </location>
</feature>
<accession>A0A150KTT0</accession>
<dbReference type="EMBL" id="LQYS01000142">
    <property type="protein sequence ID" value="KYD03537.1"/>
    <property type="molecule type" value="Genomic_DNA"/>
</dbReference>
<dbReference type="eggNOG" id="COG1366">
    <property type="taxonomic scope" value="Bacteria"/>
</dbReference>
<sequence length="114" mass="13062">MMRTKHGAIHVFTWNEDITLNNTEQFRKAMAKLIEEPADHLILNMEQVKYINSAGLGIIADGVMTARKQQKELVVAGVQGSLQEIFHIVKFSSFIKLFKTEKEAIHYFVENDNI</sequence>
<reference evidence="4 5" key="1">
    <citation type="submission" date="2016-01" db="EMBL/GenBank/DDBJ databases">
        <title>Draft Genome Sequences of Seven Thermophilic Sporeformers Isolated from Foods.</title>
        <authorList>
            <person name="Berendsen E.M."/>
            <person name="Wells-Bennik M.H."/>
            <person name="Krawcyk A.O."/>
            <person name="De Jong A."/>
            <person name="Holsappel S."/>
            <person name="Eijlander R.T."/>
            <person name="Kuipers O.P."/>
        </authorList>
    </citation>
    <scope>NUCLEOTIDE SEQUENCE [LARGE SCALE GENOMIC DNA]</scope>
    <source>
        <strain evidence="4 5">B4119</strain>
    </source>
</reference>
<evidence type="ECO:0000313" key="5">
    <source>
        <dbReference type="Proteomes" id="UP000075455"/>
    </source>
</evidence>
<protein>
    <recommendedName>
        <fullName evidence="2">Anti-sigma factor antagonist</fullName>
    </recommendedName>
</protein>
<dbReference type="PANTHER" id="PTHR33495">
    <property type="entry name" value="ANTI-SIGMA FACTOR ANTAGONIST TM_1081-RELATED-RELATED"/>
    <property type="match status" value="1"/>
</dbReference>
<dbReference type="CDD" id="cd07043">
    <property type="entry name" value="STAS_anti-anti-sigma_factors"/>
    <property type="match status" value="1"/>
</dbReference>
<organism evidence="4 5">
    <name type="scientific">Saccharococcus caldoxylosilyticus</name>
    <dbReference type="NCBI Taxonomy" id="81408"/>
    <lineage>
        <taxon>Bacteria</taxon>
        <taxon>Bacillati</taxon>
        <taxon>Bacillota</taxon>
        <taxon>Bacilli</taxon>
        <taxon>Bacillales</taxon>
        <taxon>Anoxybacillaceae</taxon>
        <taxon>Saccharococcus</taxon>
    </lineage>
</organism>
<proteinExistence type="inferred from homology"/>
<dbReference type="Pfam" id="PF01740">
    <property type="entry name" value="STAS"/>
    <property type="match status" value="1"/>
</dbReference>
<evidence type="ECO:0000259" key="3">
    <source>
        <dbReference type="PROSITE" id="PS50801"/>
    </source>
</evidence>
<dbReference type="InterPro" id="IPR003658">
    <property type="entry name" value="Anti-sigma_ant"/>
</dbReference>